<dbReference type="OrthoDB" id="9767863at2"/>
<feature type="domain" description="Acyltransferase 3" evidence="2">
    <location>
        <begin position="39"/>
        <end position="372"/>
    </location>
</feature>
<keyword evidence="4" id="KW-1185">Reference proteome</keyword>
<evidence type="ECO:0000313" key="4">
    <source>
        <dbReference type="Proteomes" id="UP000321933"/>
    </source>
</evidence>
<dbReference type="Proteomes" id="UP000321933">
    <property type="component" value="Unassembled WGS sequence"/>
</dbReference>
<gene>
    <name evidence="3" type="ORF">FVW59_15735</name>
</gene>
<feature type="transmembrane region" description="Helical" evidence="1">
    <location>
        <begin position="187"/>
        <end position="206"/>
    </location>
</feature>
<organism evidence="3 4">
    <name type="scientific">Parahaliea aestuarii</name>
    <dbReference type="NCBI Taxonomy" id="1852021"/>
    <lineage>
        <taxon>Bacteria</taxon>
        <taxon>Pseudomonadati</taxon>
        <taxon>Pseudomonadota</taxon>
        <taxon>Gammaproteobacteria</taxon>
        <taxon>Cellvibrionales</taxon>
        <taxon>Halieaceae</taxon>
        <taxon>Parahaliea</taxon>
    </lineage>
</organism>
<feature type="transmembrane region" description="Helical" evidence="1">
    <location>
        <begin position="12"/>
        <end position="30"/>
    </location>
</feature>
<feature type="transmembrane region" description="Helical" evidence="1">
    <location>
        <begin position="256"/>
        <end position="274"/>
    </location>
</feature>
<reference evidence="3 4" key="1">
    <citation type="submission" date="2019-08" db="EMBL/GenBank/DDBJ databases">
        <title>Parahaliea maris sp. nov., isolated from the surface seawater.</title>
        <authorList>
            <person name="Liu Y."/>
        </authorList>
    </citation>
    <scope>NUCLEOTIDE SEQUENCE [LARGE SCALE GENOMIC DNA]</scope>
    <source>
        <strain evidence="3 4">S2-26</strain>
    </source>
</reference>
<sequence length="407" mass="45137">MWGESCFGEVSVAAVGLAGISNSVDLTAGLRRPSSYRFELECLRGLAILLVFLFHAYGITWGDRATQLTPLNAWVVAGNTGVTLFFVLSGFLLSLPWLQHLLAGSPAPSVRAYYHARCLRILPLYLVWVAAAALLTGHWSSALRAALFQPVGFSMFPYSVVWWTLCTEVQFYLVLPLAFWCVQRGAIARAILATLFITWLIAYFYWAFLWAPEQPSVSWWSSKSLFGRLPAFLVGIALAWWYASHGTRISGTPGRFLATATLFALLATMSYLLWRGASIGDSTAERLWHIRHTLEAICWALLIILFLTARPLGSALLLNRPMAVLGKLSYSIYLNHVPILFFLIYPLKTGGGHTPYPDTFAALYIPGLALLISVFAAWLTYTGIELPFLKWKAGPARAEQPAAAHTR</sequence>
<dbReference type="EMBL" id="VRYZ01000007">
    <property type="protein sequence ID" value="TXS90051.1"/>
    <property type="molecule type" value="Genomic_DNA"/>
</dbReference>
<keyword evidence="3" id="KW-0012">Acyltransferase</keyword>
<protein>
    <submittedName>
        <fullName evidence="3">Acyltransferase</fullName>
    </submittedName>
</protein>
<feature type="transmembrane region" description="Helical" evidence="1">
    <location>
        <begin position="226"/>
        <end position="244"/>
    </location>
</feature>
<dbReference type="AlphaFoldDB" id="A0A5C8ZRR4"/>
<dbReference type="Pfam" id="PF01757">
    <property type="entry name" value="Acyl_transf_3"/>
    <property type="match status" value="1"/>
</dbReference>
<evidence type="ECO:0000259" key="2">
    <source>
        <dbReference type="Pfam" id="PF01757"/>
    </source>
</evidence>
<keyword evidence="1" id="KW-0812">Transmembrane</keyword>
<proteinExistence type="predicted"/>
<keyword evidence="1" id="KW-1133">Transmembrane helix</keyword>
<dbReference type="GO" id="GO:0016747">
    <property type="term" value="F:acyltransferase activity, transferring groups other than amino-acyl groups"/>
    <property type="evidence" value="ECO:0007669"/>
    <property type="project" value="InterPro"/>
</dbReference>
<dbReference type="PANTHER" id="PTHR23028">
    <property type="entry name" value="ACETYLTRANSFERASE"/>
    <property type="match status" value="1"/>
</dbReference>
<feature type="transmembrane region" description="Helical" evidence="1">
    <location>
        <begin position="119"/>
        <end position="140"/>
    </location>
</feature>
<evidence type="ECO:0000313" key="3">
    <source>
        <dbReference type="EMBL" id="TXS90051.1"/>
    </source>
</evidence>
<feature type="transmembrane region" description="Helical" evidence="1">
    <location>
        <begin position="294"/>
        <end position="318"/>
    </location>
</feature>
<dbReference type="GO" id="GO:0000271">
    <property type="term" value="P:polysaccharide biosynthetic process"/>
    <property type="evidence" value="ECO:0007669"/>
    <property type="project" value="TreeGrafter"/>
</dbReference>
<feature type="transmembrane region" description="Helical" evidence="1">
    <location>
        <begin position="330"/>
        <end position="347"/>
    </location>
</feature>
<feature type="transmembrane region" description="Helical" evidence="1">
    <location>
        <begin position="160"/>
        <end position="180"/>
    </location>
</feature>
<feature type="transmembrane region" description="Helical" evidence="1">
    <location>
        <begin position="73"/>
        <end position="98"/>
    </location>
</feature>
<dbReference type="PANTHER" id="PTHR23028:SF131">
    <property type="entry name" value="BLR2367 PROTEIN"/>
    <property type="match status" value="1"/>
</dbReference>
<name>A0A5C8ZRR4_9GAMM</name>
<comment type="caution">
    <text evidence="3">The sequence shown here is derived from an EMBL/GenBank/DDBJ whole genome shotgun (WGS) entry which is preliminary data.</text>
</comment>
<keyword evidence="1" id="KW-0472">Membrane</keyword>
<dbReference type="InterPro" id="IPR002656">
    <property type="entry name" value="Acyl_transf_3_dom"/>
</dbReference>
<dbReference type="GO" id="GO:0016020">
    <property type="term" value="C:membrane"/>
    <property type="evidence" value="ECO:0007669"/>
    <property type="project" value="TreeGrafter"/>
</dbReference>
<accession>A0A5C8ZRR4</accession>
<evidence type="ECO:0000256" key="1">
    <source>
        <dbReference type="SAM" id="Phobius"/>
    </source>
</evidence>
<keyword evidence="3" id="KW-0808">Transferase</keyword>
<feature type="transmembrane region" description="Helical" evidence="1">
    <location>
        <begin position="359"/>
        <end position="381"/>
    </location>
</feature>
<dbReference type="InterPro" id="IPR050879">
    <property type="entry name" value="Acyltransferase_3"/>
</dbReference>
<feature type="transmembrane region" description="Helical" evidence="1">
    <location>
        <begin position="42"/>
        <end position="61"/>
    </location>
</feature>